<organism evidence="8 9">
    <name type="scientific">Aristolochia fimbriata</name>
    <name type="common">White veined hardy Dutchman's pipe vine</name>
    <dbReference type="NCBI Taxonomy" id="158543"/>
    <lineage>
        <taxon>Eukaryota</taxon>
        <taxon>Viridiplantae</taxon>
        <taxon>Streptophyta</taxon>
        <taxon>Embryophyta</taxon>
        <taxon>Tracheophyta</taxon>
        <taxon>Spermatophyta</taxon>
        <taxon>Magnoliopsida</taxon>
        <taxon>Magnoliidae</taxon>
        <taxon>Piperales</taxon>
        <taxon>Aristolochiaceae</taxon>
        <taxon>Aristolochia</taxon>
    </lineage>
</organism>
<name>A0AAV7F512_ARIFI</name>
<dbReference type="NCBIfam" id="TIGR01568">
    <property type="entry name" value="A_thal_3678"/>
    <property type="match status" value="1"/>
</dbReference>
<evidence type="ECO:0000256" key="4">
    <source>
        <dbReference type="ARBA" id="ARBA00023163"/>
    </source>
</evidence>
<dbReference type="EMBL" id="JAINDJ010000003">
    <property type="protein sequence ID" value="KAG9455410.1"/>
    <property type="molecule type" value="Genomic_DNA"/>
</dbReference>
<sequence length="101" mass="11476">MAAEEDQKREKMRRKRNGLNFSFSASLPGDVRGIYADSICAVKHSFDPMADFRDSIMEMIREVGVEDWDEMEELVYCYVVLNSADTHGLIADAFLSLCTCL</sequence>
<gene>
    <name evidence="8" type="ORF">H6P81_008314</name>
</gene>
<comment type="function">
    <text evidence="6">Transcriptional repressor that regulates multiple aspects of plant growth and development.</text>
</comment>
<comment type="subcellular location">
    <subcellularLocation>
        <location evidence="1 6">Nucleus</location>
    </subcellularLocation>
</comment>
<evidence type="ECO:0000256" key="5">
    <source>
        <dbReference type="ARBA" id="ARBA00023242"/>
    </source>
</evidence>
<dbReference type="Proteomes" id="UP000825729">
    <property type="component" value="Unassembled WGS sequence"/>
</dbReference>
<evidence type="ECO:0000256" key="6">
    <source>
        <dbReference type="RuleBase" id="RU367028"/>
    </source>
</evidence>
<keyword evidence="9" id="KW-1185">Reference proteome</keyword>
<dbReference type="PANTHER" id="PTHR33057">
    <property type="entry name" value="TRANSCRIPTION REPRESSOR OFP7-RELATED"/>
    <property type="match status" value="1"/>
</dbReference>
<dbReference type="PANTHER" id="PTHR33057:SF110">
    <property type="entry name" value="TRANSCRIPTION REPRESSOR"/>
    <property type="match status" value="1"/>
</dbReference>
<dbReference type="Pfam" id="PF04844">
    <property type="entry name" value="Ovate"/>
    <property type="match status" value="1"/>
</dbReference>
<feature type="domain" description="OVATE" evidence="7">
    <location>
        <begin position="41"/>
        <end position="100"/>
    </location>
</feature>
<accession>A0AAV7F512</accession>
<keyword evidence="4 6" id="KW-0804">Transcription</keyword>
<dbReference type="PROSITE" id="PS51754">
    <property type="entry name" value="OVATE"/>
    <property type="match status" value="1"/>
</dbReference>
<evidence type="ECO:0000256" key="2">
    <source>
        <dbReference type="ARBA" id="ARBA00022491"/>
    </source>
</evidence>
<keyword evidence="5 6" id="KW-0539">Nucleus</keyword>
<evidence type="ECO:0000313" key="9">
    <source>
        <dbReference type="Proteomes" id="UP000825729"/>
    </source>
</evidence>
<evidence type="ECO:0000313" key="8">
    <source>
        <dbReference type="EMBL" id="KAG9455410.1"/>
    </source>
</evidence>
<protein>
    <recommendedName>
        <fullName evidence="6">Transcription repressor</fullName>
    </recommendedName>
    <alternativeName>
        <fullName evidence="6">Ovate family protein</fullName>
    </alternativeName>
</protein>
<reference evidence="8 9" key="1">
    <citation type="submission" date="2021-07" db="EMBL/GenBank/DDBJ databases">
        <title>The Aristolochia fimbriata genome: insights into angiosperm evolution, floral development and chemical biosynthesis.</title>
        <authorList>
            <person name="Jiao Y."/>
        </authorList>
    </citation>
    <scope>NUCLEOTIDE SEQUENCE [LARGE SCALE GENOMIC DNA]</scope>
    <source>
        <strain evidence="8">IBCAS-2021</strain>
        <tissue evidence="8">Leaf</tissue>
    </source>
</reference>
<dbReference type="GO" id="GO:0005634">
    <property type="term" value="C:nucleus"/>
    <property type="evidence" value="ECO:0007669"/>
    <property type="project" value="UniProtKB-SubCell"/>
</dbReference>
<evidence type="ECO:0000256" key="1">
    <source>
        <dbReference type="ARBA" id="ARBA00004123"/>
    </source>
</evidence>
<dbReference type="InterPro" id="IPR038933">
    <property type="entry name" value="Ovate"/>
</dbReference>
<dbReference type="InterPro" id="IPR006458">
    <property type="entry name" value="Ovate_C"/>
</dbReference>
<evidence type="ECO:0000259" key="7">
    <source>
        <dbReference type="PROSITE" id="PS51754"/>
    </source>
</evidence>
<keyword evidence="3 6" id="KW-0805">Transcription regulation</keyword>
<keyword evidence="2 6" id="KW-0678">Repressor</keyword>
<dbReference type="GO" id="GO:0045892">
    <property type="term" value="P:negative regulation of DNA-templated transcription"/>
    <property type="evidence" value="ECO:0007669"/>
    <property type="project" value="UniProtKB-UniRule"/>
</dbReference>
<dbReference type="AlphaFoldDB" id="A0AAV7F512"/>
<evidence type="ECO:0000256" key="3">
    <source>
        <dbReference type="ARBA" id="ARBA00023015"/>
    </source>
</evidence>
<comment type="caution">
    <text evidence="8">The sequence shown here is derived from an EMBL/GenBank/DDBJ whole genome shotgun (WGS) entry which is preliminary data.</text>
</comment>
<proteinExistence type="predicted"/>